<protein>
    <submittedName>
        <fullName evidence="2">HEAT repeat domain-containing protein</fullName>
    </submittedName>
</protein>
<dbReference type="RefSeq" id="WP_166330372.1">
    <property type="nucleotide sequence ID" value="NZ_CP049933.1"/>
</dbReference>
<evidence type="ECO:0000313" key="3">
    <source>
        <dbReference type="Proteomes" id="UP000503441"/>
    </source>
</evidence>
<reference evidence="2 3" key="1">
    <citation type="submission" date="2020-03" db="EMBL/GenBank/DDBJ databases">
        <title>Leucobacter sp. nov., isolated from beetles.</title>
        <authorList>
            <person name="Hyun D.-W."/>
            <person name="Bae J.-W."/>
        </authorList>
    </citation>
    <scope>NUCLEOTIDE SEQUENCE [LARGE SCALE GENOMIC DNA]</scope>
    <source>
        <strain evidence="2 3">HDW9A</strain>
    </source>
</reference>
<dbReference type="Gene3D" id="1.25.10.10">
    <property type="entry name" value="Leucine-rich Repeat Variant"/>
    <property type="match status" value="1"/>
</dbReference>
<organism evidence="2 3">
    <name type="scientific">Leucobacter coleopterorum</name>
    <dbReference type="NCBI Taxonomy" id="2714933"/>
    <lineage>
        <taxon>Bacteria</taxon>
        <taxon>Bacillati</taxon>
        <taxon>Actinomycetota</taxon>
        <taxon>Actinomycetes</taxon>
        <taxon>Micrococcales</taxon>
        <taxon>Microbacteriaceae</taxon>
        <taxon>Leucobacter</taxon>
    </lineage>
</organism>
<dbReference type="InterPro" id="IPR011989">
    <property type="entry name" value="ARM-like"/>
</dbReference>
<feature type="compositionally biased region" description="Polar residues" evidence="1">
    <location>
        <begin position="200"/>
        <end position="222"/>
    </location>
</feature>
<gene>
    <name evidence="2" type="ORF">G7066_08255</name>
</gene>
<sequence length="246" mass="26850">MSKATAYAEHLAPLNASARTDFLNTHSGLPGPRGNLELLWGFARVAEHDHVQQLIPAQDEYLRSAAALGLGRLALETSSSDYLEQLTALAADHSWRVREAVAMAAQLIGDSDGEQFRALVSRWAESPDPLVQRAAVAGVCEPRLLKDPASARLAVSCALESPRLMRSTAEKSDVTTRSVHSVRVSVIAGAWLSRRFPQRGSRSLTNSTQATRISPGSSNTTSRRSDCWGFASHRPRHGIPRHWRTP</sequence>
<dbReference type="EMBL" id="CP049933">
    <property type="protein sequence ID" value="QIM18615.1"/>
    <property type="molecule type" value="Genomic_DNA"/>
</dbReference>
<dbReference type="Pfam" id="PF13646">
    <property type="entry name" value="HEAT_2"/>
    <property type="match status" value="1"/>
</dbReference>
<proteinExistence type="predicted"/>
<evidence type="ECO:0000313" key="2">
    <source>
        <dbReference type="EMBL" id="QIM18615.1"/>
    </source>
</evidence>
<evidence type="ECO:0000256" key="1">
    <source>
        <dbReference type="SAM" id="MobiDB-lite"/>
    </source>
</evidence>
<accession>A0ABX6K0L9</accession>
<dbReference type="Proteomes" id="UP000503441">
    <property type="component" value="Chromosome"/>
</dbReference>
<keyword evidence="3" id="KW-1185">Reference proteome</keyword>
<dbReference type="InterPro" id="IPR016024">
    <property type="entry name" value="ARM-type_fold"/>
</dbReference>
<feature type="region of interest" description="Disordered" evidence="1">
    <location>
        <begin position="198"/>
        <end position="233"/>
    </location>
</feature>
<dbReference type="SUPFAM" id="SSF48371">
    <property type="entry name" value="ARM repeat"/>
    <property type="match status" value="1"/>
</dbReference>
<name>A0ABX6K0L9_9MICO</name>